<feature type="short sequence motif" description="LXXLL motif" evidence="6">
    <location>
        <begin position="384"/>
        <end position="388"/>
    </location>
</feature>
<feature type="region of interest" description="Leucine repeat II (LRII)" evidence="6">
    <location>
        <begin position="332"/>
        <end position="364"/>
    </location>
</feature>
<dbReference type="EMBL" id="CM018032">
    <property type="protein sequence ID" value="KAA8547720.1"/>
    <property type="molecule type" value="Genomic_DNA"/>
</dbReference>
<dbReference type="AlphaFoldDB" id="A0A5J5C0M7"/>
<organism evidence="9 10">
    <name type="scientific">Nyssa sinensis</name>
    <dbReference type="NCBI Taxonomy" id="561372"/>
    <lineage>
        <taxon>Eukaryota</taxon>
        <taxon>Viridiplantae</taxon>
        <taxon>Streptophyta</taxon>
        <taxon>Embryophyta</taxon>
        <taxon>Tracheophyta</taxon>
        <taxon>Spermatophyta</taxon>
        <taxon>Magnoliopsida</taxon>
        <taxon>eudicotyledons</taxon>
        <taxon>Gunneridae</taxon>
        <taxon>Pentapetalae</taxon>
        <taxon>asterids</taxon>
        <taxon>Cornales</taxon>
        <taxon>Nyssaceae</taxon>
        <taxon>Nyssa</taxon>
    </lineage>
</organism>
<comment type="similarity">
    <text evidence="1 7">Belongs to the GRAS family. DELLA subfamily.</text>
</comment>
<comment type="domain">
    <text evidence="7">The DELLA motif is required for its GA-induced degradation.</text>
</comment>
<dbReference type="InterPro" id="IPR021914">
    <property type="entry name" value="TF_DELLA_N"/>
</dbReference>
<dbReference type="Gene3D" id="1.10.10.1290">
    <property type="entry name" value="Transcriptional regulator DELLA, N-terminal domain"/>
    <property type="match status" value="1"/>
</dbReference>
<evidence type="ECO:0000256" key="7">
    <source>
        <dbReference type="RuleBase" id="RU367159"/>
    </source>
</evidence>
<dbReference type="InterPro" id="IPR005202">
    <property type="entry name" value="TF_GRAS"/>
</dbReference>
<evidence type="ECO:0000256" key="4">
    <source>
        <dbReference type="ARBA" id="ARBA00023015"/>
    </source>
</evidence>
<sequence length="554" mass="60859">MAESVAVRKGKMWEEQQDAGGMDELLAVLGYKVRSSDMDDVAQKLEQLEMSMISELNASPLNNFGVIQNQTVTVDDSLLVPGESSAINCIDFSKSKQINQQNRIYEDNSEYDLRAIPGGAICKQNESSELEGENGNKRMKLSIRYDSVPDPPPPSEVGVAGAATAESTRPVVLVDSQETGVRLVHTLMACAEAVQQENLKLAEALVKHIGLLAASQVGPMGKVATYFAEALAWKIYKIFPQDSLENSYSDILQMHFYETCPYLKFAHFTANQAILEAFEGANRVHVIDFSLKQGMQWPVLLQALALRPAGPPAFRLTGIGPPQPDNSDAPQQVGWKLAQLAKTIGVEFEFRGFVVNSLADLNASMFNIRPSEDEVVAVNSVFELHRVLARPGAIDKVLSSIKATKPKIVTIVEQEANHNGVLFLDRFNEALHYYSTMFDSLEGSRLTQPNSEDLVMSELYLGRQICNVVACEGTDRVERHETLPQWRTRMTSAGFDPVHLGSNAFKQASMLLALYAGGDGYRVEENNGCLMLGWHSRPLIATSAWKIATGGDSG</sequence>
<gene>
    <name evidence="9" type="ORF">F0562_004149</name>
</gene>
<name>A0A5J5C0M7_9ASTE</name>
<keyword evidence="7" id="KW-0539">Nucleus</keyword>
<keyword evidence="10" id="KW-1185">Reference proteome</keyword>
<keyword evidence="4 7" id="KW-0805">Transcription regulation</keyword>
<comment type="caution">
    <text evidence="6">Lacks conserved residue(s) required for the propagation of feature annotation.</text>
</comment>
<dbReference type="PANTHER" id="PTHR31636">
    <property type="entry name" value="OSJNBA0084A10.13 PROTEIN-RELATED"/>
    <property type="match status" value="1"/>
</dbReference>
<keyword evidence="2" id="KW-0832">Ubl conjugation</keyword>
<evidence type="ECO:0000259" key="8">
    <source>
        <dbReference type="Pfam" id="PF12041"/>
    </source>
</evidence>
<evidence type="ECO:0000313" key="10">
    <source>
        <dbReference type="Proteomes" id="UP000325577"/>
    </source>
</evidence>
<evidence type="ECO:0000256" key="6">
    <source>
        <dbReference type="PROSITE-ProRule" id="PRU01191"/>
    </source>
</evidence>
<comment type="subcellular location">
    <subcellularLocation>
        <location evidence="7">Nucleus</location>
    </subcellularLocation>
</comment>
<evidence type="ECO:0000256" key="1">
    <source>
        <dbReference type="ARBA" id="ARBA00010273"/>
    </source>
</evidence>
<dbReference type="SMART" id="SM01129">
    <property type="entry name" value="DELLA"/>
    <property type="match status" value="1"/>
</dbReference>
<dbReference type="GO" id="GO:0005634">
    <property type="term" value="C:nucleus"/>
    <property type="evidence" value="ECO:0007669"/>
    <property type="project" value="UniProtKB-SubCell"/>
</dbReference>
<dbReference type="InterPro" id="IPR038088">
    <property type="entry name" value="DELLA_N_sf"/>
</dbReference>
<feature type="region of interest" description="SAW" evidence="6">
    <location>
        <begin position="470"/>
        <end position="546"/>
    </location>
</feature>
<protein>
    <recommendedName>
        <fullName evidence="7">DELLA protein</fullName>
    </recommendedName>
</protein>
<feature type="region of interest" description="VHIID" evidence="6">
    <location>
        <begin position="253"/>
        <end position="318"/>
    </location>
</feature>
<evidence type="ECO:0000256" key="3">
    <source>
        <dbReference type="ARBA" id="ARBA00022941"/>
    </source>
</evidence>
<dbReference type="Pfam" id="PF12041">
    <property type="entry name" value="DELLA"/>
    <property type="match status" value="1"/>
</dbReference>
<evidence type="ECO:0000256" key="2">
    <source>
        <dbReference type="ARBA" id="ARBA00022843"/>
    </source>
</evidence>
<evidence type="ECO:0000313" key="9">
    <source>
        <dbReference type="EMBL" id="KAA8547720.1"/>
    </source>
</evidence>
<dbReference type="PROSITE" id="PS50985">
    <property type="entry name" value="GRAS"/>
    <property type="match status" value="1"/>
</dbReference>
<feature type="region of interest" description="PFYRE" evidence="6">
    <location>
        <begin position="376"/>
        <end position="467"/>
    </location>
</feature>
<dbReference type="OrthoDB" id="761920at2759"/>
<feature type="domain" description="Transcriptional factor DELLA N-terminal" evidence="8">
    <location>
        <begin position="23"/>
        <end position="59"/>
    </location>
</feature>
<keyword evidence="5 7" id="KW-0804">Transcription</keyword>
<dbReference type="Proteomes" id="UP000325577">
    <property type="component" value="Linkage Group LG1"/>
</dbReference>
<evidence type="ECO:0000256" key="5">
    <source>
        <dbReference type="ARBA" id="ARBA00023163"/>
    </source>
</evidence>
<proteinExistence type="inferred from homology"/>
<reference evidence="9 10" key="1">
    <citation type="submission" date="2019-09" db="EMBL/GenBank/DDBJ databases">
        <title>A chromosome-level genome assembly of the Chinese tupelo Nyssa sinensis.</title>
        <authorList>
            <person name="Yang X."/>
            <person name="Kang M."/>
            <person name="Yang Y."/>
            <person name="Xiong H."/>
            <person name="Wang M."/>
            <person name="Zhang Z."/>
            <person name="Wang Z."/>
            <person name="Wu H."/>
            <person name="Ma T."/>
            <person name="Liu J."/>
            <person name="Xi Z."/>
        </authorList>
    </citation>
    <scope>NUCLEOTIDE SEQUENCE [LARGE SCALE GENOMIC DNA]</scope>
    <source>
        <strain evidence="9">J267</strain>
        <tissue evidence="9">Leaf</tissue>
    </source>
</reference>
<keyword evidence="3 7" id="KW-0939">Gibberellin signaling pathway</keyword>
<dbReference type="Pfam" id="PF03514">
    <property type="entry name" value="GRAS"/>
    <property type="match status" value="1"/>
</dbReference>
<dbReference type="GO" id="GO:0009740">
    <property type="term" value="P:gibberellic acid mediated signaling pathway"/>
    <property type="evidence" value="ECO:0007669"/>
    <property type="project" value="UniProtKB-UniRule"/>
</dbReference>
<feature type="short sequence motif" description="VHIID" evidence="6">
    <location>
        <begin position="284"/>
        <end position="288"/>
    </location>
</feature>
<comment type="function">
    <text evidence="7">Transcriptional regulator that acts as a repressor of the gibberellin (GA) signaling pathway. Probably acts by participating in large multiprotein complexes that repress transcription of GA-inducible genes.</text>
</comment>
<accession>A0A5J5C0M7</accession>